<accession>A0A2K0TMV5</accession>
<dbReference type="Pfam" id="PF01546">
    <property type="entry name" value="Peptidase_M20"/>
    <property type="match status" value="1"/>
</dbReference>
<evidence type="ECO:0000256" key="7">
    <source>
        <dbReference type="PIRSR" id="PIRSR037217-2"/>
    </source>
</evidence>
<feature type="binding site" evidence="7">
    <location>
        <position position="528"/>
    </location>
    <ligand>
        <name>Zn(2+)</name>
        <dbReference type="ChEBI" id="CHEBI:29105"/>
        <label>1</label>
    </ligand>
</feature>
<proteinExistence type="inferred from homology"/>
<dbReference type="Pfam" id="PF07687">
    <property type="entry name" value="M20_dimer"/>
    <property type="match status" value="1"/>
</dbReference>
<evidence type="ECO:0000256" key="2">
    <source>
        <dbReference type="ARBA" id="ARBA00022670"/>
    </source>
</evidence>
<evidence type="ECO:0000313" key="11">
    <source>
        <dbReference type="Proteomes" id="UP000236546"/>
    </source>
</evidence>
<evidence type="ECO:0000256" key="4">
    <source>
        <dbReference type="ARBA" id="ARBA00022801"/>
    </source>
</evidence>
<dbReference type="InterPro" id="IPR011650">
    <property type="entry name" value="Peptidase_M20_dimer"/>
</dbReference>
<dbReference type="PROSITE" id="PS00758">
    <property type="entry name" value="ARGE_DAPE_CPG2_1"/>
    <property type="match status" value="1"/>
</dbReference>
<feature type="binding site" evidence="7">
    <location>
        <position position="177"/>
    </location>
    <ligand>
        <name>Zn(2+)</name>
        <dbReference type="ChEBI" id="CHEBI:29105"/>
        <label>1</label>
    </ligand>
</feature>
<dbReference type="Gene3D" id="3.40.630.10">
    <property type="entry name" value="Zn peptidases"/>
    <property type="match status" value="1"/>
</dbReference>
<feature type="signal peptide" evidence="8">
    <location>
        <begin position="1"/>
        <end position="18"/>
    </location>
</feature>
<evidence type="ECO:0000256" key="1">
    <source>
        <dbReference type="ARBA" id="ARBA00006247"/>
    </source>
</evidence>
<dbReference type="GO" id="GO:0004181">
    <property type="term" value="F:metallocarboxypeptidase activity"/>
    <property type="evidence" value="ECO:0007669"/>
    <property type="project" value="InterPro"/>
</dbReference>
<reference evidence="10 11" key="1">
    <citation type="submission" date="2017-02" db="EMBL/GenBank/DDBJ databases">
        <title>Genomes of Trichoderma spp. with biocontrol activity.</title>
        <authorList>
            <person name="Gardiner D."/>
            <person name="Kazan K."/>
            <person name="Vos C."/>
            <person name="Harvey P."/>
        </authorList>
    </citation>
    <scope>NUCLEOTIDE SEQUENCE [LARGE SCALE GENOMIC DNA]</scope>
    <source>
        <strain evidence="10 11">A5MH</strain>
    </source>
</reference>
<keyword evidence="5 7" id="KW-0862">Zinc</keyword>
<keyword evidence="4" id="KW-0378">Hydrolase</keyword>
<dbReference type="CDD" id="cd05674">
    <property type="entry name" value="M20_yscS"/>
    <property type="match status" value="1"/>
</dbReference>
<dbReference type="InterPro" id="IPR002933">
    <property type="entry name" value="Peptidase_M20"/>
</dbReference>
<dbReference type="InterPro" id="IPR047177">
    <property type="entry name" value="Pept_M20A"/>
</dbReference>
<keyword evidence="2" id="KW-0645">Protease</keyword>
<dbReference type="InterPro" id="IPR017141">
    <property type="entry name" value="Pept_M20_carboxypep"/>
</dbReference>
<dbReference type="GO" id="GO:0051603">
    <property type="term" value="P:proteolysis involved in protein catabolic process"/>
    <property type="evidence" value="ECO:0007669"/>
    <property type="project" value="TreeGrafter"/>
</dbReference>
<dbReference type="InterPro" id="IPR001261">
    <property type="entry name" value="ArgE/DapE_CS"/>
</dbReference>
<feature type="binding site" evidence="7">
    <location>
        <position position="177"/>
    </location>
    <ligand>
        <name>Zn(2+)</name>
        <dbReference type="ChEBI" id="CHEBI:29105"/>
        <label>2</label>
    </ligand>
</feature>
<dbReference type="PANTHER" id="PTHR45962">
    <property type="entry name" value="N-FATTY-ACYL-AMINO ACID SYNTHASE/HYDROLASE PM20D1"/>
    <property type="match status" value="1"/>
</dbReference>
<dbReference type="SUPFAM" id="SSF53187">
    <property type="entry name" value="Zn-dependent exopeptidases"/>
    <property type="match status" value="1"/>
</dbReference>
<dbReference type="SUPFAM" id="SSF55031">
    <property type="entry name" value="Bacterial exopeptidase dimerisation domain"/>
    <property type="match status" value="1"/>
</dbReference>
<feature type="active site" description="Proton acceptor" evidence="6">
    <location>
        <position position="212"/>
    </location>
</feature>
<sequence>MAISKLALFLAGVAGVVAAPSYGQEPLSSIAPSKSSQCNLPPVLDPTGDGLPSANDLFASKSARDQQIKRLQAIVQVPSISYDDNGPVGEDKRWEPFFDLHKVLEKTFPNVHKKSKLEKINTLGLLYTIKGSDDSLKPVLLMAHQDVVPVADESTWTYPPFDAVYDGEFIWGRGTSDDKNSLTAILSAFEALLSNKDWAPKRTFLLAFGYDEECSGFRGAGEISAHLKKQYGEDSFAAILDEGGLGLTQVDDVLYVLPAVTEKGHVDIFFELDVVGGHSSVPFPHTGIGIIAEIVSELEAHPFTPELIEDGPVHGHLKCQARYSPEAYPDLTRLVQKGDLDGIAQWLVEAGRNTQYIVQTSQAVDIINGGQKINAMPEKTILGVNYRVAHQNSIAEVQHNAVKHVDSIIKKYGLKLKPFEDDEEYEEYVASLSPEVREKAGSSDVDYKGTLVLSTKGNFHPSPISPTSGHAWDVFAGTLRHSFAFDNGTVVPTGEIMTGNTDTRHYIGLSENIWRFTPDRFHAENNIHTIDEHARVDGHIEMLKFYYDFVRNFDAAKF</sequence>
<dbReference type="Gene3D" id="1.10.150.900">
    <property type="match status" value="1"/>
</dbReference>
<feature type="chain" id="PRO_5014373003" description="Peptidase M20 dimerisation domain-containing protein" evidence="8">
    <location>
        <begin position="19"/>
        <end position="558"/>
    </location>
</feature>
<protein>
    <recommendedName>
        <fullName evidence="9">Peptidase M20 dimerisation domain-containing protein</fullName>
    </recommendedName>
</protein>
<dbReference type="Gene3D" id="3.30.70.360">
    <property type="match status" value="1"/>
</dbReference>
<dbReference type="GO" id="GO:0000328">
    <property type="term" value="C:fungal-type vacuole lumen"/>
    <property type="evidence" value="ECO:0007669"/>
    <property type="project" value="TreeGrafter"/>
</dbReference>
<gene>
    <name evidence="10" type="ORF">TGAMA5MH_01808</name>
</gene>
<dbReference type="InterPro" id="IPR036264">
    <property type="entry name" value="Bact_exopeptidase_dim_dom"/>
</dbReference>
<organism evidence="10 11">
    <name type="scientific">Trichoderma gamsii</name>
    <dbReference type="NCBI Taxonomy" id="398673"/>
    <lineage>
        <taxon>Eukaryota</taxon>
        <taxon>Fungi</taxon>
        <taxon>Dikarya</taxon>
        <taxon>Ascomycota</taxon>
        <taxon>Pezizomycotina</taxon>
        <taxon>Sordariomycetes</taxon>
        <taxon>Hypocreomycetidae</taxon>
        <taxon>Hypocreales</taxon>
        <taxon>Hypocreaceae</taxon>
        <taxon>Trichoderma</taxon>
    </lineage>
</organism>
<dbReference type="Proteomes" id="UP000236546">
    <property type="component" value="Unassembled WGS sequence"/>
</dbReference>
<feature type="binding site" evidence="7">
    <location>
        <position position="241"/>
    </location>
    <ligand>
        <name>Zn(2+)</name>
        <dbReference type="ChEBI" id="CHEBI:29105"/>
        <label>2</label>
    </ligand>
</feature>
<evidence type="ECO:0000256" key="8">
    <source>
        <dbReference type="SAM" id="SignalP"/>
    </source>
</evidence>
<evidence type="ECO:0000256" key="5">
    <source>
        <dbReference type="ARBA" id="ARBA00022833"/>
    </source>
</evidence>
<keyword evidence="8" id="KW-0732">Signal</keyword>
<dbReference type="FunFam" id="3.40.630.10:FF:000027">
    <property type="entry name" value="N-fatty-acyl-amino acid synthase/hydrolase PM20D1"/>
    <property type="match status" value="1"/>
</dbReference>
<evidence type="ECO:0000259" key="9">
    <source>
        <dbReference type="Pfam" id="PF07687"/>
    </source>
</evidence>
<feature type="active site" evidence="6">
    <location>
        <position position="146"/>
    </location>
</feature>
<dbReference type="EMBL" id="MTYH01000014">
    <property type="protein sequence ID" value="PNP46856.1"/>
    <property type="molecule type" value="Genomic_DNA"/>
</dbReference>
<dbReference type="PANTHER" id="PTHR45962:SF1">
    <property type="entry name" value="N-FATTY-ACYL-AMINO ACID SYNTHASE_HYDROLASE PM20D1"/>
    <property type="match status" value="1"/>
</dbReference>
<evidence type="ECO:0000256" key="6">
    <source>
        <dbReference type="PIRSR" id="PIRSR037217-1"/>
    </source>
</evidence>
<comment type="caution">
    <text evidence="10">The sequence shown here is derived from an EMBL/GenBank/DDBJ whole genome shotgun (WGS) entry which is preliminary data.</text>
</comment>
<dbReference type="OrthoDB" id="3064516at2759"/>
<feature type="binding site" evidence="7">
    <location>
        <position position="213"/>
    </location>
    <ligand>
        <name>Zn(2+)</name>
        <dbReference type="ChEBI" id="CHEBI:29105"/>
        <label>1</label>
    </ligand>
</feature>
<dbReference type="GO" id="GO:0046872">
    <property type="term" value="F:metal ion binding"/>
    <property type="evidence" value="ECO:0007669"/>
    <property type="project" value="UniProtKB-KW"/>
</dbReference>
<name>A0A2K0TMV5_9HYPO</name>
<feature type="binding site" evidence="7">
    <location>
        <position position="144"/>
    </location>
    <ligand>
        <name>Zn(2+)</name>
        <dbReference type="ChEBI" id="CHEBI:29105"/>
        <label>2</label>
    </ligand>
</feature>
<dbReference type="PIRSF" id="PIRSF037217">
    <property type="entry name" value="Carboxypeptidase_S"/>
    <property type="match status" value="1"/>
</dbReference>
<keyword evidence="3 7" id="KW-0479">Metal-binding</keyword>
<dbReference type="AlphaFoldDB" id="A0A2K0TMV5"/>
<evidence type="ECO:0000313" key="10">
    <source>
        <dbReference type="EMBL" id="PNP46856.1"/>
    </source>
</evidence>
<evidence type="ECO:0000256" key="3">
    <source>
        <dbReference type="ARBA" id="ARBA00022723"/>
    </source>
</evidence>
<feature type="domain" description="Peptidase M20 dimerisation" evidence="9">
    <location>
        <begin position="262"/>
        <end position="412"/>
    </location>
</feature>
<comment type="similarity">
    <text evidence="1">Belongs to the peptidase M20A family.</text>
</comment>